<evidence type="ECO:0000256" key="4">
    <source>
        <dbReference type="ARBA" id="ARBA00022815"/>
    </source>
</evidence>
<evidence type="ECO:0000256" key="1">
    <source>
        <dbReference type="ARBA" id="ARBA00004613"/>
    </source>
</evidence>
<feature type="signal peptide" evidence="7">
    <location>
        <begin position="1"/>
        <end position="23"/>
    </location>
</feature>
<accession>B2ZSS8</accession>
<dbReference type="InterPro" id="IPR002544">
    <property type="entry name" value="FMRFamid-related_peptide-like"/>
</dbReference>
<keyword evidence="3" id="KW-0964">Secreted</keyword>
<organism evidence="8">
    <name type="scientific">Haliotis asinina</name>
    <name type="common">Donkey's ear abalone</name>
    <name type="synonym">Ass's ear abalone</name>
    <dbReference type="NCBI Taxonomy" id="109174"/>
    <lineage>
        <taxon>Eukaryota</taxon>
        <taxon>Metazoa</taxon>
        <taxon>Spiralia</taxon>
        <taxon>Lophotrochozoa</taxon>
        <taxon>Mollusca</taxon>
        <taxon>Gastropoda</taxon>
        <taxon>Vetigastropoda</taxon>
        <taxon>Lepetellida</taxon>
        <taxon>Haliotoidea</taxon>
        <taxon>Haliotidae</taxon>
        <taxon>Haliotis</taxon>
    </lineage>
</organism>
<feature type="chain" id="PRO_5002786397" evidence="7">
    <location>
        <begin position="24"/>
        <end position="206"/>
    </location>
</feature>
<comment type="similarity">
    <text evidence="2">Belongs to the FARP (FMRFamide related peptide) family.</text>
</comment>
<feature type="region of interest" description="Disordered" evidence="6">
    <location>
        <begin position="128"/>
        <end position="155"/>
    </location>
</feature>
<dbReference type="GO" id="GO:0005576">
    <property type="term" value="C:extracellular region"/>
    <property type="evidence" value="ECO:0007669"/>
    <property type="project" value="UniProtKB-SubCell"/>
</dbReference>
<dbReference type="Pfam" id="PF01581">
    <property type="entry name" value="FARP"/>
    <property type="match status" value="4"/>
</dbReference>
<comment type="subcellular location">
    <subcellularLocation>
        <location evidence="1">Secreted</location>
    </subcellularLocation>
</comment>
<dbReference type="AlphaFoldDB" id="B2ZSS8"/>
<keyword evidence="5" id="KW-0527">Neuropeptide</keyword>
<keyword evidence="7" id="KW-0732">Signal</keyword>
<keyword evidence="4" id="KW-0027">Amidation</keyword>
<reference evidence="8" key="1">
    <citation type="submission" date="2008-04" db="EMBL/GenBank/DDBJ databases">
        <title>Molecular analysis of two differentially expressed FMRF genes in the development of the tropical abalone Haliotis asinina.</title>
        <authorList>
            <person name="Cummins S.F."/>
            <person name="Degnan B.M."/>
            <person name="Croll R.P."/>
        </authorList>
    </citation>
    <scope>NUCLEOTIDE SEQUENCE</scope>
</reference>
<evidence type="ECO:0000313" key="8">
    <source>
        <dbReference type="EMBL" id="ACD65488.1"/>
    </source>
</evidence>
<evidence type="ECO:0000256" key="7">
    <source>
        <dbReference type="SAM" id="SignalP"/>
    </source>
</evidence>
<evidence type="ECO:0000256" key="2">
    <source>
        <dbReference type="ARBA" id="ARBA00006356"/>
    </source>
</evidence>
<proteinExistence type="evidence at transcript level"/>
<evidence type="ECO:0000256" key="6">
    <source>
        <dbReference type="SAM" id="MobiDB-lite"/>
    </source>
</evidence>
<protein>
    <submittedName>
        <fullName evidence="8">FMRF2</fullName>
    </submittedName>
</protein>
<evidence type="ECO:0000256" key="5">
    <source>
        <dbReference type="ARBA" id="ARBA00023320"/>
    </source>
</evidence>
<evidence type="ECO:0000256" key="3">
    <source>
        <dbReference type="ARBA" id="ARBA00022525"/>
    </source>
</evidence>
<sequence>MRPWTSVALLAVVLIKWITCINGFSDFCNKPVNSRICAILSDHNVRFNKRFLRFGRNFGEPFLRFGRGGTSGLEDAIDKRFDSYEDKAYLRFGRSDPGEDMLKSILLRGAPSNNGLQYRRKRDTVDETTVNDNAHSRQRRSVQEPSVASADAMKRSEDATVDFQVPRLRPLADYEALRERVNNLEKRFMRFGRNGWLHFGKRGLEL</sequence>
<dbReference type="EMBL" id="EU684322">
    <property type="protein sequence ID" value="ACD65488.1"/>
    <property type="molecule type" value="mRNA"/>
</dbReference>
<dbReference type="GO" id="GO:0007218">
    <property type="term" value="P:neuropeptide signaling pathway"/>
    <property type="evidence" value="ECO:0007669"/>
    <property type="project" value="UniProtKB-KW"/>
</dbReference>
<name>B2ZSS8_HALAI</name>